<name>A0ABV0U0L5_9TELE</name>
<sequence length="106" mass="11571">MPFVVIGHFVPQKSLLLQILAGTAADRTGCRISDFTLGYIVNELALILASKLDTGPASGAQHSGEENPTWTFIHSPPVGQREGKFMKEVFGIGRPEISLYRSKTWA</sequence>
<protein>
    <submittedName>
        <fullName evidence="1">Uncharacterized protein</fullName>
    </submittedName>
</protein>
<keyword evidence="2" id="KW-1185">Reference proteome</keyword>
<proteinExistence type="predicted"/>
<dbReference type="EMBL" id="JAHRIQ010051506">
    <property type="protein sequence ID" value="MEQ2238334.1"/>
    <property type="molecule type" value="Genomic_DNA"/>
</dbReference>
<comment type="caution">
    <text evidence="1">The sequence shown here is derived from an EMBL/GenBank/DDBJ whole genome shotgun (WGS) entry which is preliminary data.</text>
</comment>
<dbReference type="Proteomes" id="UP001482620">
    <property type="component" value="Unassembled WGS sequence"/>
</dbReference>
<gene>
    <name evidence="1" type="ORF">ILYODFUR_032194</name>
</gene>
<accession>A0ABV0U0L5</accession>
<organism evidence="1 2">
    <name type="scientific">Ilyodon furcidens</name>
    <name type="common">goldbreast splitfin</name>
    <dbReference type="NCBI Taxonomy" id="33524"/>
    <lineage>
        <taxon>Eukaryota</taxon>
        <taxon>Metazoa</taxon>
        <taxon>Chordata</taxon>
        <taxon>Craniata</taxon>
        <taxon>Vertebrata</taxon>
        <taxon>Euteleostomi</taxon>
        <taxon>Actinopterygii</taxon>
        <taxon>Neopterygii</taxon>
        <taxon>Teleostei</taxon>
        <taxon>Neoteleostei</taxon>
        <taxon>Acanthomorphata</taxon>
        <taxon>Ovalentaria</taxon>
        <taxon>Atherinomorphae</taxon>
        <taxon>Cyprinodontiformes</taxon>
        <taxon>Goodeidae</taxon>
        <taxon>Ilyodon</taxon>
    </lineage>
</organism>
<evidence type="ECO:0000313" key="1">
    <source>
        <dbReference type="EMBL" id="MEQ2238334.1"/>
    </source>
</evidence>
<evidence type="ECO:0000313" key="2">
    <source>
        <dbReference type="Proteomes" id="UP001482620"/>
    </source>
</evidence>
<reference evidence="1 2" key="1">
    <citation type="submission" date="2021-06" db="EMBL/GenBank/DDBJ databases">
        <authorList>
            <person name="Palmer J.M."/>
        </authorList>
    </citation>
    <scope>NUCLEOTIDE SEQUENCE [LARGE SCALE GENOMIC DNA]</scope>
    <source>
        <strain evidence="2">if_2019</strain>
        <tissue evidence="1">Muscle</tissue>
    </source>
</reference>